<keyword evidence="5 6" id="KW-0472">Membrane</keyword>
<evidence type="ECO:0000259" key="7">
    <source>
        <dbReference type="Pfam" id="PF05140"/>
    </source>
</evidence>
<evidence type="ECO:0000256" key="2">
    <source>
        <dbReference type="ARBA" id="ARBA00022692"/>
    </source>
</evidence>
<feature type="domain" description="ResB-like" evidence="7">
    <location>
        <begin position="14"/>
        <end position="502"/>
    </location>
</feature>
<keyword evidence="3" id="KW-0201">Cytochrome c-type biogenesis</keyword>
<feature type="transmembrane region" description="Helical" evidence="6">
    <location>
        <begin position="64"/>
        <end position="88"/>
    </location>
</feature>
<dbReference type="Proteomes" id="UP001236585">
    <property type="component" value="Chromosome"/>
</dbReference>
<evidence type="ECO:0000256" key="4">
    <source>
        <dbReference type="ARBA" id="ARBA00022989"/>
    </source>
</evidence>
<dbReference type="PANTHER" id="PTHR31566">
    <property type="entry name" value="CYTOCHROME C BIOGENESIS PROTEIN CCS1, CHLOROPLASTIC"/>
    <property type="match status" value="1"/>
</dbReference>
<comment type="subcellular location">
    <subcellularLocation>
        <location evidence="1">Membrane</location>
        <topology evidence="1">Multi-pass membrane protein</topology>
    </subcellularLocation>
</comment>
<protein>
    <submittedName>
        <fullName evidence="8">Cytochrome c biogenesis protein ResB</fullName>
    </submittedName>
</protein>
<dbReference type="EMBL" id="CP126981">
    <property type="protein sequence ID" value="WIM90447.1"/>
    <property type="molecule type" value="Genomic_DNA"/>
</dbReference>
<evidence type="ECO:0000256" key="5">
    <source>
        <dbReference type="ARBA" id="ARBA00023136"/>
    </source>
</evidence>
<proteinExistence type="predicted"/>
<feature type="transmembrane region" description="Helical" evidence="6">
    <location>
        <begin position="163"/>
        <end position="182"/>
    </location>
</feature>
<name>A0ABY8W5V7_9MYCO</name>
<dbReference type="RefSeq" id="WP_285191223.1">
    <property type="nucleotide sequence ID" value="NZ_CP126981.1"/>
</dbReference>
<dbReference type="PANTHER" id="PTHR31566:SF0">
    <property type="entry name" value="CYTOCHROME C BIOGENESIS PROTEIN CCS1, CHLOROPLASTIC"/>
    <property type="match status" value="1"/>
</dbReference>
<dbReference type="Pfam" id="PF05140">
    <property type="entry name" value="ResB"/>
    <property type="match status" value="1"/>
</dbReference>
<evidence type="ECO:0000256" key="3">
    <source>
        <dbReference type="ARBA" id="ARBA00022748"/>
    </source>
</evidence>
<organism evidence="8 9">
    <name type="scientific">Candidatus Mycobacterium wuenschmannii</name>
    <dbReference type="NCBI Taxonomy" id="3027808"/>
    <lineage>
        <taxon>Bacteria</taxon>
        <taxon>Bacillati</taxon>
        <taxon>Actinomycetota</taxon>
        <taxon>Actinomycetes</taxon>
        <taxon>Mycobacteriales</taxon>
        <taxon>Mycobacteriaceae</taxon>
        <taxon>Mycobacterium</taxon>
    </lineage>
</organism>
<keyword evidence="2 6" id="KW-0812">Transmembrane</keyword>
<keyword evidence="9" id="KW-1185">Reference proteome</keyword>
<evidence type="ECO:0000313" key="8">
    <source>
        <dbReference type="EMBL" id="WIM90447.1"/>
    </source>
</evidence>
<reference evidence="8 9" key="1">
    <citation type="journal article" date="2023" name="Microbiol. Resour. Announc.">
        <title>Complete Genome Sequence of Mycobacterium wuenschmanii, a novel Nontuberculous Mycobacterium Isolated from a captive population of Amazon Milk Frogs.</title>
        <authorList>
            <person name="Hicks J."/>
            <person name="Zeineldin M."/>
            <person name="Ward H."/>
            <person name="Wuenschmann A."/>
            <person name="Camp P."/>
            <person name="Farrell D."/>
            <person name="Lehman K."/>
            <person name="Thacker T."/>
            <person name="Cuthbert E."/>
        </authorList>
    </citation>
    <scope>NUCLEOTIDE SEQUENCE [LARGE SCALE GENOMIC DNA]</scope>
    <source>
        <strain evidence="8 9">Wuenschmanii</strain>
    </source>
</reference>
<sequence length="527" mass="57265">MAYARNTWRALTSMGTALVLLFLLALGAMPGALLPQRSLNAGKVTDYLAAHPKIGPILDKLQAFNVFGSFWFTAIYTLLFVSLLGCLTPRMIEHARSMRATPVPAPRNLTRLPKHAVATVVGDADAIGATMTERLRGWRTEVRRGDDIEISAEKGYLREFGNLVFHFSLLGLLVAVAAGKLFGYEGNVVVIADGGPGFCSASPAAFDSFRAGNTVDGTSLHPICLRVNDFKAKYLPSGQATSFAADIDYQSGRDLNTGSWRPYRLEVNHPLRVAGDRVYLQGHGYAPTFSVVFPDGRTRTSTVQWRPDNPQTLLSSGVARIDPPAGTYPDAKERREHQIAITGLLAPTEQLEGKLLSSSFPALIAPAVAVDIYTGDTGLDSGRPQSLYTLDPRLIDQHRITRAKRVNLRVGQQVRIEEGPAAGTVVRFDGAVPFVNLQVSHDPGQIWVLVSAMAMMAGLVVSLLVRRRRVWIRLRTDPAGTVNVQVGGLARTDNAGWGDEFERLVERLEDGLSISRAEPIATGRSTS</sequence>
<dbReference type="InterPro" id="IPR007816">
    <property type="entry name" value="ResB-like_domain"/>
</dbReference>
<feature type="transmembrane region" description="Helical" evidence="6">
    <location>
        <begin position="446"/>
        <end position="465"/>
    </location>
</feature>
<evidence type="ECO:0000313" key="9">
    <source>
        <dbReference type="Proteomes" id="UP001236585"/>
    </source>
</evidence>
<gene>
    <name evidence="8" type="ORF">PT015_21350</name>
</gene>
<dbReference type="InterPro" id="IPR023494">
    <property type="entry name" value="Cyt_c_bgen_Ccs1/CcsB/ResB"/>
</dbReference>
<evidence type="ECO:0000256" key="6">
    <source>
        <dbReference type="SAM" id="Phobius"/>
    </source>
</evidence>
<keyword evidence="4 6" id="KW-1133">Transmembrane helix</keyword>
<evidence type="ECO:0000256" key="1">
    <source>
        <dbReference type="ARBA" id="ARBA00004141"/>
    </source>
</evidence>
<accession>A0ABY8W5V7</accession>